<dbReference type="EC" id="2.7.7.7" evidence="9"/>
<keyword evidence="4 7" id="KW-0068">Autocatalytic cleavage</keyword>
<dbReference type="RefSeq" id="WP_408083423.1">
    <property type="nucleotide sequence ID" value="NZ_JBELPZ010000001.1"/>
</dbReference>
<proteinExistence type="inferred from homology"/>
<dbReference type="GO" id="GO:0003887">
    <property type="term" value="F:DNA-directed DNA polymerase activity"/>
    <property type="evidence" value="ECO:0007669"/>
    <property type="project" value="UniProtKB-EC"/>
</dbReference>
<name>A0ABW8YTB6_9FLAO</name>
<evidence type="ECO:0000256" key="6">
    <source>
        <dbReference type="ARBA" id="ARBA00023236"/>
    </source>
</evidence>
<dbReference type="InterPro" id="IPR015927">
    <property type="entry name" value="Peptidase_S24_S26A/B/C"/>
</dbReference>
<evidence type="ECO:0000256" key="5">
    <source>
        <dbReference type="ARBA" id="ARBA00023204"/>
    </source>
</evidence>
<accession>A0ABW8YTB6</accession>
<dbReference type="PANTHER" id="PTHR33516:SF2">
    <property type="entry name" value="LEXA REPRESSOR-RELATED"/>
    <property type="match status" value="1"/>
</dbReference>
<dbReference type="InterPro" id="IPR036286">
    <property type="entry name" value="LexA/Signal_pep-like_sf"/>
</dbReference>
<keyword evidence="9" id="KW-0548">Nucleotidyltransferase</keyword>
<keyword evidence="5" id="KW-0234">DNA repair</keyword>
<evidence type="ECO:0000256" key="1">
    <source>
        <dbReference type="ARBA" id="ARBA00007484"/>
    </source>
</evidence>
<dbReference type="Proteomes" id="UP001629156">
    <property type="component" value="Unassembled WGS sequence"/>
</dbReference>
<organism evidence="9 10">
    <name type="scientific">Flavobacterium rhizosphaerae</name>
    <dbReference type="NCBI Taxonomy" id="3163298"/>
    <lineage>
        <taxon>Bacteria</taxon>
        <taxon>Pseudomonadati</taxon>
        <taxon>Bacteroidota</taxon>
        <taxon>Flavobacteriia</taxon>
        <taxon>Flavobacteriales</taxon>
        <taxon>Flavobacteriaceae</taxon>
        <taxon>Flavobacterium</taxon>
    </lineage>
</organism>
<evidence type="ECO:0000256" key="7">
    <source>
        <dbReference type="RuleBase" id="RU003991"/>
    </source>
</evidence>
<keyword evidence="6" id="KW-0742">SOS response</keyword>
<feature type="domain" description="Peptidase S24/S26A/S26B/S26C" evidence="8">
    <location>
        <begin position="26"/>
        <end position="140"/>
    </location>
</feature>
<evidence type="ECO:0000259" key="8">
    <source>
        <dbReference type="Pfam" id="PF00717"/>
    </source>
</evidence>
<keyword evidence="2" id="KW-0227">DNA damage</keyword>
<dbReference type="SUPFAM" id="SSF51306">
    <property type="entry name" value="LexA/Signal peptidase"/>
    <property type="match status" value="1"/>
</dbReference>
<comment type="similarity">
    <text evidence="1 7">Belongs to the peptidase S24 family.</text>
</comment>
<dbReference type="InterPro" id="IPR006197">
    <property type="entry name" value="Peptidase_S24_LexA"/>
</dbReference>
<gene>
    <name evidence="9" type="primary">umuD</name>
    <name evidence="9" type="ORF">ABS766_02045</name>
</gene>
<sequence length="148" mass="16558">MPVNPKHSKLSFYKPDWEANTALPYVPDGVKAGFPSPALDFMEYKIDLNKHLSKNPLATFYIKVDGNSMSGAGIEDGDLLVVDRSLEPADGKIAICLVDGEFTVKRLKLKDKVLYLMPENPDYPPLQVTEDKQFTIWAIVTFVIRGVE</sequence>
<dbReference type="PANTHER" id="PTHR33516">
    <property type="entry name" value="LEXA REPRESSOR"/>
    <property type="match status" value="1"/>
</dbReference>
<evidence type="ECO:0000256" key="2">
    <source>
        <dbReference type="ARBA" id="ARBA00022763"/>
    </source>
</evidence>
<dbReference type="Gene3D" id="2.10.109.10">
    <property type="entry name" value="Umud Fragment, subunit A"/>
    <property type="match status" value="1"/>
</dbReference>
<dbReference type="InterPro" id="IPR039418">
    <property type="entry name" value="LexA-like"/>
</dbReference>
<keyword evidence="3 7" id="KW-0378">Hydrolase</keyword>
<evidence type="ECO:0000256" key="3">
    <source>
        <dbReference type="ARBA" id="ARBA00022801"/>
    </source>
</evidence>
<comment type="caution">
    <text evidence="9">The sequence shown here is derived from an EMBL/GenBank/DDBJ whole genome shotgun (WGS) entry which is preliminary data.</text>
</comment>
<dbReference type="EMBL" id="JBELPZ010000001">
    <property type="protein sequence ID" value="MFL9843190.1"/>
    <property type="molecule type" value="Genomic_DNA"/>
</dbReference>
<protein>
    <submittedName>
        <fullName evidence="9">Translesion error-prone DNA polymerase V autoproteolytic subunit</fullName>
        <ecNumber evidence="9">2.7.7.7</ecNumber>
    </submittedName>
</protein>
<dbReference type="CDD" id="cd06529">
    <property type="entry name" value="S24_LexA-like"/>
    <property type="match status" value="1"/>
</dbReference>
<dbReference type="NCBIfam" id="NF007621">
    <property type="entry name" value="PRK10276.1"/>
    <property type="match status" value="1"/>
</dbReference>
<dbReference type="Pfam" id="PF00717">
    <property type="entry name" value="Peptidase_S24"/>
    <property type="match status" value="1"/>
</dbReference>
<evidence type="ECO:0000256" key="4">
    <source>
        <dbReference type="ARBA" id="ARBA00022813"/>
    </source>
</evidence>
<dbReference type="PRINTS" id="PR00726">
    <property type="entry name" value="LEXASERPTASE"/>
</dbReference>
<evidence type="ECO:0000313" key="9">
    <source>
        <dbReference type="EMBL" id="MFL9843190.1"/>
    </source>
</evidence>
<keyword evidence="9" id="KW-0808">Transferase</keyword>
<evidence type="ECO:0000313" key="10">
    <source>
        <dbReference type="Proteomes" id="UP001629156"/>
    </source>
</evidence>
<reference evidence="9 10" key="1">
    <citation type="submission" date="2024-06" db="EMBL/GenBank/DDBJ databases">
        <authorList>
            <person name="Kaempfer P."/>
            <person name="Viver T."/>
        </authorList>
    </citation>
    <scope>NUCLEOTIDE SEQUENCE [LARGE SCALE GENOMIC DNA]</scope>
    <source>
        <strain evidence="9 10">ST-119</strain>
    </source>
</reference>
<dbReference type="InterPro" id="IPR050077">
    <property type="entry name" value="LexA_repressor"/>
</dbReference>
<keyword evidence="10" id="KW-1185">Reference proteome</keyword>